<dbReference type="InterPro" id="IPR028202">
    <property type="entry name" value="Reductase_C"/>
</dbReference>
<evidence type="ECO:0000259" key="1">
    <source>
        <dbReference type="Pfam" id="PF14759"/>
    </source>
</evidence>
<sequence>MFFLGSRKRMLSRSFHFKGDRLVAVDSINRPADHMIARRLLAAGISPSEADIMAGMPRLKELLAVVAR</sequence>
<dbReference type="EC" id="1.18.1.-" evidence="2"/>
<keyword evidence="3" id="KW-1185">Reference proteome</keyword>
<dbReference type="Proteomes" id="UP000000419">
    <property type="component" value="Chromosome II"/>
</dbReference>
<dbReference type="InterPro" id="IPR016156">
    <property type="entry name" value="FAD/NAD-linked_Rdtase_dimer_sf"/>
</dbReference>
<evidence type="ECO:0000313" key="2">
    <source>
        <dbReference type="EMBL" id="AAL53800.1"/>
    </source>
</evidence>
<dbReference type="GO" id="GO:0016491">
    <property type="term" value="F:oxidoreductase activity"/>
    <property type="evidence" value="ECO:0007669"/>
    <property type="project" value="UniProtKB-KW"/>
</dbReference>
<dbReference type="eggNOG" id="COG0446">
    <property type="taxonomic scope" value="Bacteria"/>
</dbReference>
<dbReference type="SUPFAM" id="SSF55424">
    <property type="entry name" value="FAD/NAD-linked reductases, dimerisation (C-terminal) domain"/>
    <property type="match status" value="1"/>
</dbReference>
<protein>
    <submittedName>
        <fullName evidence="2">Rhodocoxin reductase</fullName>
        <ecNumber evidence="2">1.18.1.-</ecNumber>
    </submittedName>
</protein>
<dbReference type="AlphaFoldDB" id="Q8YCH1"/>
<gene>
    <name evidence="2" type="ordered locus">BMEII0558</name>
</gene>
<dbReference type="PIR" id="AE3579">
    <property type="entry name" value="AE3579"/>
</dbReference>
<name>Q8YCH1_BRUME</name>
<feature type="domain" description="Reductase C-terminal" evidence="1">
    <location>
        <begin position="14"/>
        <end position="63"/>
    </location>
</feature>
<dbReference type="EMBL" id="AE008918">
    <property type="protein sequence ID" value="AAL53800.1"/>
    <property type="molecule type" value="Genomic_DNA"/>
</dbReference>
<proteinExistence type="predicted"/>
<accession>Q8YCH1</accession>
<keyword evidence="2" id="KW-0560">Oxidoreductase</keyword>
<dbReference type="Gene3D" id="3.30.390.30">
    <property type="match status" value="1"/>
</dbReference>
<reference evidence="2 3" key="1">
    <citation type="journal article" date="2002" name="Proc. Natl. Acad. Sci. U.S.A.">
        <title>The genome sequence of the facultative intracellular pathogen Brucella melitensis.</title>
        <authorList>
            <person name="DelVecchio V.G."/>
            <person name="Kapatral V."/>
            <person name="Redkar R.J."/>
            <person name="Patra G."/>
            <person name="Mujer C."/>
            <person name="Los T."/>
            <person name="Ivanova N."/>
            <person name="Anderson I."/>
            <person name="Bhattacharyya A."/>
            <person name="Lykidis A."/>
            <person name="Reznik G."/>
            <person name="Jablonski L."/>
            <person name="Larsen N."/>
            <person name="D'Souza M."/>
            <person name="Bernal A."/>
            <person name="Mazur M."/>
            <person name="Goltsman E."/>
            <person name="Selkov E."/>
            <person name="Elzer P.H."/>
            <person name="Hagius S."/>
            <person name="O'Callaghan D."/>
            <person name="Letesson J.J."/>
            <person name="Haselkorn R."/>
            <person name="Kyrpides N."/>
            <person name="Overbeek R."/>
        </authorList>
    </citation>
    <scope>NUCLEOTIDE SEQUENCE [LARGE SCALE GENOMIC DNA]</scope>
    <source>
        <strain evidence="3">ATCC 23456 / CCUG 17765 / NCTC 10094 / 16M</strain>
    </source>
</reference>
<dbReference type="KEGG" id="bme:BMEII0558"/>
<evidence type="ECO:0000313" key="3">
    <source>
        <dbReference type="Proteomes" id="UP000000419"/>
    </source>
</evidence>
<organism evidence="2 3">
    <name type="scientific">Brucella melitensis biotype 1 (strain ATCC 23456 / CCUG 17765 / NCTC 10094 / 16M)</name>
    <dbReference type="NCBI Taxonomy" id="224914"/>
    <lineage>
        <taxon>Bacteria</taxon>
        <taxon>Pseudomonadati</taxon>
        <taxon>Pseudomonadota</taxon>
        <taxon>Alphaproteobacteria</taxon>
        <taxon>Hyphomicrobiales</taxon>
        <taxon>Brucellaceae</taxon>
        <taxon>Brucella/Ochrobactrum group</taxon>
        <taxon>Brucella</taxon>
    </lineage>
</organism>
<dbReference type="Pfam" id="PF14759">
    <property type="entry name" value="Reductase_C"/>
    <property type="match status" value="1"/>
</dbReference>